<feature type="signal peptide" evidence="1">
    <location>
        <begin position="1"/>
        <end position="19"/>
    </location>
</feature>
<keyword evidence="3" id="KW-1185">Reference proteome</keyword>
<dbReference type="Proteomes" id="UP000077266">
    <property type="component" value="Unassembled WGS sequence"/>
</dbReference>
<evidence type="ECO:0000256" key="1">
    <source>
        <dbReference type="SAM" id="SignalP"/>
    </source>
</evidence>
<name>A0A165D0Z4_EXIGL</name>
<keyword evidence="1" id="KW-0732">Signal</keyword>
<accession>A0A165D0Z4</accession>
<dbReference type="InParanoid" id="A0A165D0Z4"/>
<reference evidence="2 3" key="1">
    <citation type="journal article" date="2016" name="Mol. Biol. Evol.">
        <title>Comparative Genomics of Early-Diverging Mushroom-Forming Fungi Provides Insights into the Origins of Lignocellulose Decay Capabilities.</title>
        <authorList>
            <person name="Nagy L.G."/>
            <person name="Riley R."/>
            <person name="Tritt A."/>
            <person name="Adam C."/>
            <person name="Daum C."/>
            <person name="Floudas D."/>
            <person name="Sun H."/>
            <person name="Yadav J.S."/>
            <person name="Pangilinan J."/>
            <person name="Larsson K.H."/>
            <person name="Matsuura K."/>
            <person name="Barry K."/>
            <person name="Labutti K."/>
            <person name="Kuo R."/>
            <person name="Ohm R.A."/>
            <person name="Bhattacharya S.S."/>
            <person name="Shirouzu T."/>
            <person name="Yoshinaga Y."/>
            <person name="Martin F.M."/>
            <person name="Grigoriev I.V."/>
            <person name="Hibbett D.S."/>
        </authorList>
    </citation>
    <scope>NUCLEOTIDE SEQUENCE [LARGE SCALE GENOMIC DNA]</scope>
    <source>
        <strain evidence="2 3">HHB12029</strain>
    </source>
</reference>
<evidence type="ECO:0000313" key="3">
    <source>
        <dbReference type="Proteomes" id="UP000077266"/>
    </source>
</evidence>
<feature type="chain" id="PRO_5007856308" evidence="1">
    <location>
        <begin position="20"/>
        <end position="151"/>
    </location>
</feature>
<dbReference type="OrthoDB" id="5401396at2759"/>
<dbReference type="AlphaFoldDB" id="A0A165D0Z4"/>
<sequence length="151" mass="16103">MMLLDLFAVIAAAVLSVRGAPALTQDPQAAERPTAGVFVATDLNWGGDTLWIPDASNGSCIVLPAPFYQGTSSFGPDKGIACSLWYHDDCDSRNPSFGPLRTPGVSTQADWSNATYNPNSIDNNGIAPNSWDKQVTAFNCWNVGEDGLHID</sequence>
<proteinExistence type="predicted"/>
<dbReference type="EMBL" id="KV426264">
    <property type="protein sequence ID" value="KZV83591.1"/>
    <property type="molecule type" value="Genomic_DNA"/>
</dbReference>
<protein>
    <submittedName>
        <fullName evidence="2">Uncharacterized protein</fullName>
    </submittedName>
</protein>
<gene>
    <name evidence="2" type="ORF">EXIGLDRAFT_842845</name>
</gene>
<evidence type="ECO:0000313" key="2">
    <source>
        <dbReference type="EMBL" id="KZV83591.1"/>
    </source>
</evidence>
<organism evidence="2 3">
    <name type="scientific">Exidia glandulosa HHB12029</name>
    <dbReference type="NCBI Taxonomy" id="1314781"/>
    <lineage>
        <taxon>Eukaryota</taxon>
        <taxon>Fungi</taxon>
        <taxon>Dikarya</taxon>
        <taxon>Basidiomycota</taxon>
        <taxon>Agaricomycotina</taxon>
        <taxon>Agaricomycetes</taxon>
        <taxon>Auriculariales</taxon>
        <taxon>Exidiaceae</taxon>
        <taxon>Exidia</taxon>
    </lineage>
</organism>